<evidence type="ECO:0000313" key="3">
    <source>
        <dbReference type="EMBL" id="MBL6761559.1"/>
    </source>
</evidence>
<organism evidence="3 4">
    <name type="scientific">PS1 clade bacterium</name>
    <dbReference type="NCBI Taxonomy" id="2175152"/>
    <lineage>
        <taxon>Bacteria</taxon>
        <taxon>Pseudomonadati</taxon>
        <taxon>Pseudomonadota</taxon>
        <taxon>Alphaproteobacteria</taxon>
        <taxon>PS1 clade</taxon>
    </lineage>
</organism>
<dbReference type="PANTHER" id="PTHR38340">
    <property type="entry name" value="S-LAYER PROTEIN"/>
    <property type="match status" value="1"/>
</dbReference>
<accession>A0A937HG48</accession>
<evidence type="ECO:0000313" key="4">
    <source>
        <dbReference type="Proteomes" id="UP000785783"/>
    </source>
</evidence>
<dbReference type="EMBL" id="JADHOK010000019">
    <property type="protein sequence ID" value="MBL6761559.1"/>
    <property type="molecule type" value="Genomic_DNA"/>
</dbReference>
<dbReference type="AlphaFoldDB" id="A0A937HG48"/>
<protein>
    <recommendedName>
        <fullName evidence="5">Calcium-binding protein</fullName>
    </recommendedName>
</protein>
<dbReference type="PRINTS" id="PR00313">
    <property type="entry name" value="CABNDNGRPT"/>
</dbReference>
<dbReference type="InterPro" id="IPR018511">
    <property type="entry name" value="Hemolysin-typ_Ca-bd_CS"/>
</dbReference>
<dbReference type="PROSITE" id="PS00330">
    <property type="entry name" value="HEMOLYSIN_CALCIUM"/>
    <property type="match status" value="4"/>
</dbReference>
<sequence>MVSVSDDGNLVVTGVEQGLGGGHAEGDHLKGFTGLSGTEYDDVLTGIGVSSSIWGLGGNDQIYGDRTSDAVVGGSGDALYGGAGNDLIHGYGGNDLIDGGIGDDTLIGGAGDDTIIGGLGNDIIDGGFDNDVLSGGEGDDTIIGDLGNDLIDGGSGADTMTGGAGRDIFVLTLGDSGGFDLSLFDDPNLFDDSYEFDGETSDLYLSGDERAEDVVTDFDAASDKIRIATLNGDEATIAELKAAAQIDWSVDGEDTQIVYTGGETDELVMTLEGFTDELTIAHFDIV</sequence>
<dbReference type="InterPro" id="IPR011049">
    <property type="entry name" value="Serralysin-like_metalloprot_C"/>
</dbReference>
<dbReference type="Proteomes" id="UP000785783">
    <property type="component" value="Unassembled WGS sequence"/>
</dbReference>
<evidence type="ECO:0000256" key="2">
    <source>
        <dbReference type="ARBA" id="ARBA00022525"/>
    </source>
</evidence>
<proteinExistence type="predicted"/>
<evidence type="ECO:0000256" key="1">
    <source>
        <dbReference type="ARBA" id="ARBA00004613"/>
    </source>
</evidence>
<dbReference type="InterPro" id="IPR050557">
    <property type="entry name" value="RTX_toxin/Mannuronan_C5-epim"/>
</dbReference>
<keyword evidence="2" id="KW-0964">Secreted</keyword>
<dbReference type="GO" id="GO:0005509">
    <property type="term" value="F:calcium ion binding"/>
    <property type="evidence" value="ECO:0007669"/>
    <property type="project" value="InterPro"/>
</dbReference>
<evidence type="ECO:0008006" key="5">
    <source>
        <dbReference type="Google" id="ProtNLM"/>
    </source>
</evidence>
<gene>
    <name evidence="3" type="ORF">ISQ19_02560</name>
</gene>
<name>A0A937HG48_9PROT</name>
<comment type="caution">
    <text evidence="3">The sequence shown here is derived from an EMBL/GenBank/DDBJ whole genome shotgun (WGS) entry which is preliminary data.</text>
</comment>
<dbReference type="PANTHER" id="PTHR38340:SF1">
    <property type="entry name" value="S-LAYER PROTEIN"/>
    <property type="match status" value="1"/>
</dbReference>
<dbReference type="GO" id="GO:0005576">
    <property type="term" value="C:extracellular region"/>
    <property type="evidence" value="ECO:0007669"/>
    <property type="project" value="UniProtKB-SubCell"/>
</dbReference>
<dbReference type="SUPFAM" id="SSF51120">
    <property type="entry name" value="beta-Roll"/>
    <property type="match status" value="1"/>
</dbReference>
<dbReference type="Gene3D" id="2.150.10.10">
    <property type="entry name" value="Serralysin-like metalloprotease, C-terminal"/>
    <property type="match status" value="2"/>
</dbReference>
<comment type="subcellular location">
    <subcellularLocation>
        <location evidence="1">Secreted</location>
    </subcellularLocation>
</comment>
<dbReference type="InterPro" id="IPR001343">
    <property type="entry name" value="Hemolysn_Ca-bd"/>
</dbReference>
<dbReference type="Pfam" id="PF00353">
    <property type="entry name" value="HemolysinCabind"/>
    <property type="match status" value="3"/>
</dbReference>
<reference evidence="3" key="1">
    <citation type="submission" date="2020-10" db="EMBL/GenBank/DDBJ databases">
        <title>Microbiome of the Black Sea water column analyzed by genome centric metagenomics.</title>
        <authorList>
            <person name="Cabello-Yeves P.J."/>
            <person name="Callieri C."/>
            <person name="Picazo A."/>
            <person name="Mehrshad M."/>
            <person name="Haro-Moreno J.M."/>
            <person name="Roda-Garcia J."/>
            <person name="Dzembekova N."/>
            <person name="Slabakova V."/>
            <person name="Slabakova N."/>
            <person name="Moncheva S."/>
            <person name="Rodriguez-Valera F."/>
        </authorList>
    </citation>
    <scope>NUCLEOTIDE SEQUENCE</scope>
    <source>
        <strain evidence="3">BS307-5m-G5</strain>
    </source>
</reference>